<dbReference type="GO" id="GO:0004722">
    <property type="term" value="F:protein serine/threonine phosphatase activity"/>
    <property type="evidence" value="ECO:0007669"/>
    <property type="project" value="InterPro"/>
</dbReference>
<reference evidence="2" key="2">
    <citation type="submission" date="2021-04" db="EMBL/GenBank/DDBJ databases">
        <authorList>
            <person name="Gilroy R."/>
        </authorList>
    </citation>
    <scope>NUCLEOTIDE SEQUENCE</scope>
    <source>
        <strain evidence="2">CHK195-9823</strain>
    </source>
</reference>
<dbReference type="InterPro" id="IPR015655">
    <property type="entry name" value="PP2C"/>
</dbReference>
<dbReference type="InterPro" id="IPR036457">
    <property type="entry name" value="PPM-type-like_dom_sf"/>
</dbReference>
<feature type="domain" description="PPM-type phosphatase" evidence="1">
    <location>
        <begin position="4"/>
        <end position="254"/>
    </location>
</feature>
<dbReference type="SUPFAM" id="SSF81606">
    <property type="entry name" value="PP2C-like"/>
    <property type="match status" value="1"/>
</dbReference>
<dbReference type="SMART" id="SM00332">
    <property type="entry name" value="PP2Cc"/>
    <property type="match status" value="1"/>
</dbReference>
<dbReference type="CDD" id="cd00143">
    <property type="entry name" value="PP2Cc"/>
    <property type="match status" value="1"/>
</dbReference>
<dbReference type="EMBL" id="DXIQ01000106">
    <property type="protein sequence ID" value="HIV40278.1"/>
    <property type="molecule type" value="Genomic_DNA"/>
</dbReference>
<gene>
    <name evidence="2" type="ORF">H9747_15005</name>
</gene>
<reference evidence="2" key="1">
    <citation type="journal article" date="2021" name="PeerJ">
        <title>Extensive microbial diversity within the chicken gut microbiome revealed by metagenomics and culture.</title>
        <authorList>
            <person name="Gilroy R."/>
            <person name="Ravi A."/>
            <person name="Getino M."/>
            <person name="Pursley I."/>
            <person name="Horton D.L."/>
            <person name="Alikhan N.F."/>
            <person name="Baker D."/>
            <person name="Gharbi K."/>
            <person name="Hall N."/>
            <person name="Watson M."/>
            <person name="Adriaenssens E.M."/>
            <person name="Foster-Nyarko E."/>
            <person name="Jarju S."/>
            <person name="Secka A."/>
            <person name="Antonio M."/>
            <person name="Oren A."/>
            <person name="Chaudhuri R.R."/>
            <person name="La Ragione R."/>
            <person name="Hildebrand F."/>
            <person name="Pallen M.J."/>
        </authorList>
    </citation>
    <scope>NUCLEOTIDE SEQUENCE</scope>
    <source>
        <strain evidence="2">CHK195-9823</strain>
    </source>
</reference>
<dbReference type="Proteomes" id="UP000886814">
    <property type="component" value="Unassembled WGS sequence"/>
</dbReference>
<dbReference type="Gene3D" id="3.60.40.10">
    <property type="entry name" value="PPM-type phosphatase domain"/>
    <property type="match status" value="1"/>
</dbReference>
<protein>
    <submittedName>
        <fullName evidence="2">Protein phosphatase 2C domain-containing protein</fullName>
    </submittedName>
</protein>
<dbReference type="SMART" id="SM00331">
    <property type="entry name" value="PP2C_SIG"/>
    <property type="match status" value="1"/>
</dbReference>
<evidence type="ECO:0000313" key="3">
    <source>
        <dbReference type="Proteomes" id="UP000886814"/>
    </source>
</evidence>
<dbReference type="AlphaFoldDB" id="A0A9D1PFP8"/>
<proteinExistence type="predicted"/>
<sequence length="255" mass="28886">MNFLTAVLTDVGIRKKTNQDSILLETAATDYGQVLLGVICDGMGGLEKGEVASAILVKAFSDWFHREFPRILYSGIEANVVRQSWTDLILEQNQKISEYGLSCNASLGTTAVALLLVENVYYIINVGDSRVYYLKEGINQMTADQTFVQREMDLGRMTLEEAKIHPKRNMLLQCVGASSVIEPDFYVGEYQPDSVFMMCSDGFRHVIQPQEFYDRLKPELMATEEKMKEAAVYFTELNKSRREEDNISVALIRAY</sequence>
<accession>A0A9D1PFP8</accession>
<evidence type="ECO:0000259" key="1">
    <source>
        <dbReference type="PROSITE" id="PS51746"/>
    </source>
</evidence>
<evidence type="ECO:0000313" key="2">
    <source>
        <dbReference type="EMBL" id="HIV40278.1"/>
    </source>
</evidence>
<dbReference type="Pfam" id="PF13672">
    <property type="entry name" value="PP2C_2"/>
    <property type="match status" value="1"/>
</dbReference>
<name>A0A9D1PFP8_9FIRM</name>
<dbReference type="PROSITE" id="PS51746">
    <property type="entry name" value="PPM_2"/>
    <property type="match status" value="1"/>
</dbReference>
<dbReference type="InterPro" id="IPR001932">
    <property type="entry name" value="PPM-type_phosphatase-like_dom"/>
</dbReference>
<dbReference type="PANTHER" id="PTHR47992">
    <property type="entry name" value="PROTEIN PHOSPHATASE"/>
    <property type="match status" value="1"/>
</dbReference>
<organism evidence="2 3">
    <name type="scientific">Candidatus Blautia stercorigallinarum</name>
    <dbReference type="NCBI Taxonomy" id="2838501"/>
    <lineage>
        <taxon>Bacteria</taxon>
        <taxon>Bacillati</taxon>
        <taxon>Bacillota</taxon>
        <taxon>Clostridia</taxon>
        <taxon>Lachnospirales</taxon>
        <taxon>Lachnospiraceae</taxon>
        <taxon>Blautia</taxon>
    </lineage>
</organism>
<comment type="caution">
    <text evidence="2">The sequence shown here is derived from an EMBL/GenBank/DDBJ whole genome shotgun (WGS) entry which is preliminary data.</text>
</comment>